<dbReference type="Proteomes" id="UP000185596">
    <property type="component" value="Unassembled WGS sequence"/>
</dbReference>
<comment type="caution">
    <text evidence="2">The sequence shown here is derived from an EMBL/GenBank/DDBJ whole genome shotgun (WGS) entry which is preliminary data.</text>
</comment>
<evidence type="ECO:0000313" key="3">
    <source>
        <dbReference type="Proteomes" id="UP000185596"/>
    </source>
</evidence>
<dbReference type="Pfam" id="PF14542">
    <property type="entry name" value="Acetyltransf_CG"/>
    <property type="match status" value="1"/>
</dbReference>
<dbReference type="PANTHER" id="PTHR31435">
    <property type="entry name" value="PROTEIN NATD1"/>
    <property type="match status" value="1"/>
</dbReference>
<dbReference type="PANTHER" id="PTHR31435:SF10">
    <property type="entry name" value="BSR4717 PROTEIN"/>
    <property type="match status" value="1"/>
</dbReference>
<name>A0A1Q8CSZ3_9PSEU</name>
<dbReference type="STRING" id="1912961.BU204_10945"/>
<feature type="domain" description="N-acetyltransferase" evidence="1">
    <location>
        <begin position="8"/>
        <end position="95"/>
    </location>
</feature>
<dbReference type="InterPro" id="IPR016181">
    <property type="entry name" value="Acyl_CoA_acyltransferase"/>
</dbReference>
<dbReference type="AlphaFoldDB" id="A0A1Q8CSZ3"/>
<dbReference type="RefSeq" id="WP_075125508.1">
    <property type="nucleotide sequence ID" value="NZ_MSIE01000016.1"/>
</dbReference>
<dbReference type="GO" id="GO:0016740">
    <property type="term" value="F:transferase activity"/>
    <property type="evidence" value="ECO:0007669"/>
    <property type="project" value="UniProtKB-KW"/>
</dbReference>
<dbReference type="InterPro" id="IPR045057">
    <property type="entry name" value="Gcn5-rel_NAT"/>
</dbReference>
<dbReference type="InterPro" id="IPR031165">
    <property type="entry name" value="GNAT_YJDJ"/>
</dbReference>
<accession>A0A1Q8CSZ3</accession>
<dbReference type="PROSITE" id="PS51729">
    <property type="entry name" value="GNAT_YJDJ"/>
    <property type="match status" value="1"/>
</dbReference>
<keyword evidence="2" id="KW-0808">Transferase</keyword>
<proteinExistence type="predicted"/>
<dbReference type="Gene3D" id="3.40.630.30">
    <property type="match status" value="1"/>
</dbReference>
<sequence length="103" mass="11380">MPQDARVEHNPEKYRYDLYVGDRRAGFAQYHDSGNRIVFTHSEVDDAFSGQGLGKVLAAGALDDAVARDKVIVPLCPFIARYVGKNLEKYSAHVQAPAESAQE</sequence>
<dbReference type="SUPFAM" id="SSF55729">
    <property type="entry name" value="Acyl-CoA N-acyltransferases (Nat)"/>
    <property type="match status" value="1"/>
</dbReference>
<organism evidence="2 3">
    <name type="scientific">Actinophytocola xanthii</name>
    <dbReference type="NCBI Taxonomy" id="1912961"/>
    <lineage>
        <taxon>Bacteria</taxon>
        <taxon>Bacillati</taxon>
        <taxon>Actinomycetota</taxon>
        <taxon>Actinomycetes</taxon>
        <taxon>Pseudonocardiales</taxon>
        <taxon>Pseudonocardiaceae</taxon>
    </lineage>
</organism>
<gene>
    <name evidence="2" type="ORF">BU204_10945</name>
</gene>
<keyword evidence="3" id="KW-1185">Reference proteome</keyword>
<reference evidence="2 3" key="1">
    <citation type="submission" date="2016-12" db="EMBL/GenBank/DDBJ databases">
        <title>The draft genome sequence of Actinophytocola sp. 11-183.</title>
        <authorList>
            <person name="Wang W."/>
            <person name="Yuan L."/>
        </authorList>
    </citation>
    <scope>NUCLEOTIDE SEQUENCE [LARGE SCALE GENOMIC DNA]</scope>
    <source>
        <strain evidence="2 3">11-183</strain>
    </source>
</reference>
<protein>
    <submittedName>
        <fullName evidence="2">GNAT family N-acetyltransferase</fullName>
    </submittedName>
</protein>
<dbReference type="OrthoDB" id="5405911at2"/>
<evidence type="ECO:0000313" key="2">
    <source>
        <dbReference type="EMBL" id="OLF17457.1"/>
    </source>
</evidence>
<dbReference type="EMBL" id="MSIE01000016">
    <property type="protein sequence ID" value="OLF17457.1"/>
    <property type="molecule type" value="Genomic_DNA"/>
</dbReference>
<evidence type="ECO:0000259" key="1">
    <source>
        <dbReference type="PROSITE" id="PS51729"/>
    </source>
</evidence>